<dbReference type="Proteomes" id="UP001148737">
    <property type="component" value="Unassembled WGS sequence"/>
</dbReference>
<gene>
    <name evidence="1" type="ORF">NLG97_g10545</name>
</gene>
<name>A0ACC1QE77_9HYPO</name>
<evidence type="ECO:0000313" key="2">
    <source>
        <dbReference type="Proteomes" id="UP001148737"/>
    </source>
</evidence>
<dbReference type="EMBL" id="JANAKD010002701">
    <property type="protein sequence ID" value="KAJ3473051.1"/>
    <property type="molecule type" value="Genomic_DNA"/>
</dbReference>
<accession>A0ACC1QE77</accession>
<protein>
    <submittedName>
        <fullName evidence="1">Uncharacterized protein</fullName>
    </submittedName>
</protein>
<keyword evidence="2" id="KW-1185">Reference proteome</keyword>
<comment type="caution">
    <text evidence="1">The sequence shown here is derived from an EMBL/GenBank/DDBJ whole genome shotgun (WGS) entry which is preliminary data.</text>
</comment>
<reference evidence="1" key="1">
    <citation type="submission" date="2022-07" db="EMBL/GenBank/DDBJ databases">
        <title>Genome Sequence of Lecanicillium saksenae.</title>
        <authorList>
            <person name="Buettner E."/>
        </authorList>
    </citation>
    <scope>NUCLEOTIDE SEQUENCE</scope>
    <source>
        <strain evidence="1">VT-O1</strain>
    </source>
</reference>
<proteinExistence type="predicted"/>
<evidence type="ECO:0000313" key="1">
    <source>
        <dbReference type="EMBL" id="KAJ3473051.1"/>
    </source>
</evidence>
<organism evidence="1 2">
    <name type="scientific">Lecanicillium saksenae</name>
    <dbReference type="NCBI Taxonomy" id="468837"/>
    <lineage>
        <taxon>Eukaryota</taxon>
        <taxon>Fungi</taxon>
        <taxon>Dikarya</taxon>
        <taxon>Ascomycota</taxon>
        <taxon>Pezizomycotina</taxon>
        <taxon>Sordariomycetes</taxon>
        <taxon>Hypocreomycetidae</taxon>
        <taxon>Hypocreales</taxon>
        <taxon>Cordycipitaceae</taxon>
        <taxon>Lecanicillium</taxon>
    </lineage>
</organism>
<sequence>MRPSFAPLNVLGEMPPPVPPQSPLRRNRPGNSVLRDTSAIFMDPGMPPAIPTPLRQDNGSWPSPGAADSPLVPRVKPLPMPFSKGRADTMPGQSYENPAAASARASIPMRSGPGSVRRDIRPSRQHPQSPNADEEPVPSKTPVQLRTVNGIPLNPRAQPAKEAGTEKGERSKTIMFLNGPDGSEIEEAVSRQIFALALANSSPSTDSIVHRPRPIPRKSSIYKADFTVKVSPTVYRHRLSRLGGSIELQRESMESSSDTISRIPSFPEPPRSGSAIFALGGFQKNFDSASKAATRSARVSVSADTAPSNAAGTDPRTGLSESTEFGGRTSMEPEFAYNIRRQSSPVLPVEEMQHVSMANRPPRFSDDKTLVPLPSSARSGTSTASQDHGNDKEIVPLVLDTESEGPFSAPGSQRNSSAQLGWHRRIGDACPTFSDRKDGSKSPRRVLAPTPLLLGRSRKPTRIVEVPTSPLESPQHALDIIQQQLRHLDGADSETGVEDKQRRRLLENIEAEMGAQETHWQDIRRNLADRSPSSTRSSLSLVPSGDLHLASPRPSQPARSPDLSLAVIGKGADPASAPENHTKTPADDKSDAPPHELTRGRSNSVFTDDGSAQAFFGAVENRAQFGKPVSRNKDGLLSATITNNMSAHRQLTNHLGSPTPPDTDESEEEIEKDDQFVTATAKKSSFGAWTQAASIHLESVEEAPLPVSHWSIDSGTTALASETLRAQNIAQNSGSPVKTVPSPSAVIGNLERASSPHRINKTTLSPTSAPQESPVSDTRQTPRRPVTQKPPRRSKRITLLPDIPESPKPLKNKRETLGVFQFPWGETSDIATLQPQRSTIFSVPLPGATLNDLPLAQPFLPSQGPVLPSQVYPGSFFDHYDDDDFPASDGDGSNGGYSDEEDEAFDETTLWEIANLLRTSDVPSRDSLFPDSEEYRPPSRAGFVSADETTQGQGPFSATHLQRLYLEIQENVCHRHKKRRPGPA</sequence>